<keyword evidence="3 6" id="KW-1133">Transmembrane helix</keyword>
<comment type="subcellular location">
    <subcellularLocation>
        <location evidence="1">Membrane</location>
        <topology evidence="1">Multi-pass membrane protein</topology>
    </subcellularLocation>
</comment>
<keyword evidence="2 6" id="KW-0812">Transmembrane</keyword>
<dbReference type="Pfam" id="PF20684">
    <property type="entry name" value="Fung_rhodopsin"/>
    <property type="match status" value="1"/>
</dbReference>
<protein>
    <recommendedName>
        <fullName evidence="7">Rhodopsin domain-containing protein</fullName>
    </recommendedName>
</protein>
<evidence type="ECO:0000256" key="4">
    <source>
        <dbReference type="ARBA" id="ARBA00023136"/>
    </source>
</evidence>
<proteinExistence type="inferred from homology"/>
<dbReference type="AlphaFoldDB" id="A0AAD4EQT9"/>
<evidence type="ECO:0000259" key="7">
    <source>
        <dbReference type="Pfam" id="PF20684"/>
    </source>
</evidence>
<dbReference type="GO" id="GO:0016020">
    <property type="term" value="C:membrane"/>
    <property type="evidence" value="ECO:0007669"/>
    <property type="project" value="UniProtKB-SubCell"/>
</dbReference>
<feature type="transmembrane region" description="Helical" evidence="6">
    <location>
        <begin position="62"/>
        <end position="85"/>
    </location>
</feature>
<comment type="similarity">
    <text evidence="5">Belongs to the SAT4 family.</text>
</comment>
<reference evidence="8" key="1">
    <citation type="submission" date="2023-02" db="EMBL/GenBank/DDBJ databases">
        <authorList>
            <person name="Palmer J.M."/>
        </authorList>
    </citation>
    <scope>NUCLEOTIDE SEQUENCE</scope>
    <source>
        <strain evidence="8">FW57</strain>
    </source>
</reference>
<dbReference type="PANTHER" id="PTHR33048">
    <property type="entry name" value="PTH11-LIKE INTEGRAL MEMBRANE PROTEIN (AFU_ORTHOLOGUE AFUA_5G11245)"/>
    <property type="match status" value="1"/>
</dbReference>
<sequence length="185" mass="21132">MLSSRGPADPPVVVEDRSDTIIACVVVLGFLAAVTVCLRFYVRAKLLRSVKVEDWLILVALYSWFGTLFYNLSLCCTKLSILLLYLRVLTHDYIRKVTWVAIGIVGIYNAWAMGMYLSMCVPLERMWHPETDGYCHPWSVWWALTYLHISTDFLIFIIPIPVVVTMTIPKRQKAGLLIVFTMGLL</sequence>
<keyword evidence="4 6" id="KW-0472">Membrane</keyword>
<organism evidence="8 9">
    <name type="scientific">Staphylotrichum longicolle</name>
    <dbReference type="NCBI Taxonomy" id="669026"/>
    <lineage>
        <taxon>Eukaryota</taxon>
        <taxon>Fungi</taxon>
        <taxon>Dikarya</taxon>
        <taxon>Ascomycota</taxon>
        <taxon>Pezizomycotina</taxon>
        <taxon>Sordariomycetes</taxon>
        <taxon>Sordariomycetidae</taxon>
        <taxon>Sordariales</taxon>
        <taxon>Chaetomiaceae</taxon>
        <taxon>Staphylotrichum</taxon>
    </lineage>
</organism>
<evidence type="ECO:0000313" key="9">
    <source>
        <dbReference type="Proteomes" id="UP001197093"/>
    </source>
</evidence>
<dbReference type="InterPro" id="IPR049326">
    <property type="entry name" value="Rhodopsin_dom_fungi"/>
</dbReference>
<evidence type="ECO:0000256" key="1">
    <source>
        <dbReference type="ARBA" id="ARBA00004141"/>
    </source>
</evidence>
<feature type="transmembrane region" description="Helical" evidence="6">
    <location>
        <begin position="97"/>
        <end position="119"/>
    </location>
</feature>
<dbReference type="EMBL" id="JAHCVI010000004">
    <property type="protein sequence ID" value="KAG7285779.1"/>
    <property type="molecule type" value="Genomic_DNA"/>
</dbReference>
<evidence type="ECO:0000256" key="3">
    <source>
        <dbReference type="ARBA" id="ARBA00022989"/>
    </source>
</evidence>
<dbReference type="PANTHER" id="PTHR33048:SF47">
    <property type="entry name" value="INTEGRAL MEMBRANE PROTEIN-RELATED"/>
    <property type="match status" value="1"/>
</dbReference>
<evidence type="ECO:0000313" key="8">
    <source>
        <dbReference type="EMBL" id="KAG7285779.1"/>
    </source>
</evidence>
<keyword evidence="9" id="KW-1185">Reference proteome</keyword>
<feature type="domain" description="Rhodopsin" evidence="7">
    <location>
        <begin position="60"/>
        <end position="184"/>
    </location>
</feature>
<gene>
    <name evidence="8" type="ORF">NEMBOFW57_008073</name>
</gene>
<accession>A0AAD4EQT9</accession>
<dbReference type="Proteomes" id="UP001197093">
    <property type="component" value="Unassembled WGS sequence"/>
</dbReference>
<evidence type="ECO:0000256" key="6">
    <source>
        <dbReference type="SAM" id="Phobius"/>
    </source>
</evidence>
<comment type="caution">
    <text evidence="8">The sequence shown here is derived from an EMBL/GenBank/DDBJ whole genome shotgun (WGS) entry which is preliminary data.</text>
</comment>
<name>A0AAD4EQT9_9PEZI</name>
<evidence type="ECO:0000256" key="2">
    <source>
        <dbReference type="ARBA" id="ARBA00022692"/>
    </source>
</evidence>
<evidence type="ECO:0000256" key="5">
    <source>
        <dbReference type="ARBA" id="ARBA00038359"/>
    </source>
</evidence>
<feature type="transmembrane region" description="Helical" evidence="6">
    <location>
        <begin position="139"/>
        <end position="164"/>
    </location>
</feature>
<dbReference type="InterPro" id="IPR052337">
    <property type="entry name" value="SAT4-like"/>
</dbReference>
<feature type="transmembrane region" description="Helical" evidence="6">
    <location>
        <begin position="21"/>
        <end position="42"/>
    </location>
</feature>